<keyword evidence="5 6" id="KW-0949">S-adenosyl-L-methionine</keyword>
<keyword evidence="4 6" id="KW-0808">Transferase</keyword>
<feature type="binding site" evidence="6">
    <location>
        <position position="150"/>
    </location>
    <ligand>
        <name>S-adenosyl-L-methionine</name>
        <dbReference type="ChEBI" id="CHEBI:59789"/>
    </ligand>
</feature>
<feature type="binding site" evidence="6">
    <location>
        <position position="84"/>
    </location>
    <ligand>
        <name>S-adenosyl-L-methionine</name>
        <dbReference type="ChEBI" id="CHEBI:59789"/>
    </ligand>
</feature>
<evidence type="ECO:0000313" key="7">
    <source>
        <dbReference type="EMBL" id="PWD82537.1"/>
    </source>
</evidence>
<comment type="catalytic activity">
    <reaction evidence="6">
        <text>guanosine(527) in 16S rRNA + S-adenosyl-L-methionine = N(7)-methylguanosine(527) in 16S rRNA + S-adenosyl-L-homocysteine</text>
        <dbReference type="Rhea" id="RHEA:42732"/>
        <dbReference type="Rhea" id="RHEA-COMP:10209"/>
        <dbReference type="Rhea" id="RHEA-COMP:10210"/>
        <dbReference type="ChEBI" id="CHEBI:57856"/>
        <dbReference type="ChEBI" id="CHEBI:59789"/>
        <dbReference type="ChEBI" id="CHEBI:74269"/>
        <dbReference type="ChEBI" id="CHEBI:74480"/>
        <dbReference type="EC" id="2.1.1.170"/>
    </reaction>
</comment>
<organism evidence="7 8">
    <name type="scientific">Ignatzschineria indica</name>
    <dbReference type="NCBI Taxonomy" id="472583"/>
    <lineage>
        <taxon>Bacteria</taxon>
        <taxon>Pseudomonadati</taxon>
        <taxon>Pseudomonadota</taxon>
        <taxon>Gammaproteobacteria</taxon>
        <taxon>Cardiobacteriales</taxon>
        <taxon>Ignatzschineriaceae</taxon>
        <taxon>Ignatzschineria</taxon>
    </lineage>
</organism>
<dbReference type="SUPFAM" id="SSF53335">
    <property type="entry name" value="S-adenosyl-L-methionine-dependent methyltransferases"/>
    <property type="match status" value="1"/>
</dbReference>
<dbReference type="Pfam" id="PF02527">
    <property type="entry name" value="GidB"/>
    <property type="match status" value="1"/>
</dbReference>
<name>A0A2U2AIS0_9GAMM</name>
<dbReference type="PANTHER" id="PTHR31760">
    <property type="entry name" value="S-ADENOSYL-L-METHIONINE-DEPENDENT METHYLTRANSFERASES SUPERFAMILY PROTEIN"/>
    <property type="match status" value="1"/>
</dbReference>
<comment type="function">
    <text evidence="6">Specifically methylates the N7 position of guanine in position 527 of 16S rRNA.</text>
</comment>
<dbReference type="Gene3D" id="3.40.50.150">
    <property type="entry name" value="Vaccinia Virus protein VP39"/>
    <property type="match status" value="1"/>
</dbReference>
<evidence type="ECO:0000313" key="8">
    <source>
        <dbReference type="Proteomes" id="UP000244948"/>
    </source>
</evidence>
<keyword evidence="3 6" id="KW-0489">Methyltransferase</keyword>
<feature type="binding site" evidence="6">
    <location>
        <begin position="135"/>
        <end position="136"/>
    </location>
    <ligand>
        <name>S-adenosyl-L-methionine</name>
        <dbReference type="ChEBI" id="CHEBI:59789"/>
    </ligand>
</feature>
<dbReference type="Proteomes" id="UP000244948">
    <property type="component" value="Unassembled WGS sequence"/>
</dbReference>
<comment type="similarity">
    <text evidence="6">Belongs to the methyltransferase superfamily. RNA methyltransferase RsmG family.</text>
</comment>
<evidence type="ECO:0000256" key="1">
    <source>
        <dbReference type="ARBA" id="ARBA00022490"/>
    </source>
</evidence>
<dbReference type="RefSeq" id="WP_109236511.1">
    <property type="nucleotide sequence ID" value="NZ_BMXZ01000003.1"/>
</dbReference>
<dbReference type="EMBL" id="QEWR01000004">
    <property type="protein sequence ID" value="PWD82537.1"/>
    <property type="molecule type" value="Genomic_DNA"/>
</dbReference>
<comment type="caution">
    <text evidence="7">The sequence shown here is derived from an EMBL/GenBank/DDBJ whole genome shotgun (WGS) entry which is preliminary data.</text>
</comment>
<dbReference type="AlphaFoldDB" id="A0A2U2AIS0"/>
<dbReference type="PANTHER" id="PTHR31760:SF0">
    <property type="entry name" value="S-ADENOSYL-L-METHIONINE-DEPENDENT METHYLTRANSFERASES SUPERFAMILY PROTEIN"/>
    <property type="match status" value="1"/>
</dbReference>
<evidence type="ECO:0000256" key="5">
    <source>
        <dbReference type="ARBA" id="ARBA00022691"/>
    </source>
</evidence>
<gene>
    <name evidence="6" type="primary">rsmG</name>
    <name evidence="7" type="ORF">DC082_07860</name>
</gene>
<dbReference type="InterPro" id="IPR029063">
    <property type="entry name" value="SAM-dependent_MTases_sf"/>
</dbReference>
<dbReference type="GO" id="GO:0070043">
    <property type="term" value="F:rRNA (guanine-N7-)-methyltransferase activity"/>
    <property type="evidence" value="ECO:0007669"/>
    <property type="project" value="UniProtKB-UniRule"/>
</dbReference>
<protein>
    <recommendedName>
        <fullName evidence="6">Ribosomal RNA small subunit methyltransferase G</fullName>
        <ecNumber evidence="6">2.1.1.170</ecNumber>
    </recommendedName>
    <alternativeName>
        <fullName evidence="6">16S rRNA 7-methylguanosine methyltransferase</fullName>
        <shortName evidence="6">16S rRNA m7G methyltransferase</shortName>
    </alternativeName>
</protein>
<dbReference type="GO" id="GO:0005829">
    <property type="term" value="C:cytosol"/>
    <property type="evidence" value="ECO:0007669"/>
    <property type="project" value="TreeGrafter"/>
</dbReference>
<dbReference type="CDD" id="cd02440">
    <property type="entry name" value="AdoMet_MTases"/>
    <property type="match status" value="1"/>
</dbReference>
<dbReference type="InterPro" id="IPR003682">
    <property type="entry name" value="rRNA_ssu_MeTfrase_G"/>
</dbReference>
<evidence type="ECO:0000256" key="2">
    <source>
        <dbReference type="ARBA" id="ARBA00022552"/>
    </source>
</evidence>
<comment type="subcellular location">
    <subcellularLocation>
        <location evidence="6">Cytoplasm</location>
    </subcellularLocation>
</comment>
<dbReference type="HAMAP" id="MF_00074">
    <property type="entry name" value="16SrRNA_methyltr_G"/>
    <property type="match status" value="1"/>
</dbReference>
<feature type="binding site" evidence="6">
    <location>
        <position position="89"/>
    </location>
    <ligand>
        <name>S-adenosyl-L-methionine</name>
        <dbReference type="ChEBI" id="CHEBI:59789"/>
    </ligand>
</feature>
<proteinExistence type="inferred from homology"/>
<sequence length="214" mass="24198">MNNIDNIVKNEVRIALDQLPFPIDDDACGKLTQYLQGMLLWNRAYNLTAITDPEEMIIKHLLDSLVLVPELRQRFHSASLIDVGTGAGLPGIPLSIVMPDFQFTLLDSATKRTRFIQQMKIEIGLPNVTVITSRVQDYQPETKFDGVLSRAFASGNDMVKWSQHLLKEEGMMVAMKGKVIHSEWEDVVDFPTQEVVELKVPGLNEERHLILLSK</sequence>
<evidence type="ECO:0000256" key="3">
    <source>
        <dbReference type="ARBA" id="ARBA00022603"/>
    </source>
</evidence>
<keyword evidence="1 6" id="KW-0963">Cytoplasm</keyword>
<dbReference type="EC" id="2.1.1.170" evidence="6"/>
<keyword evidence="2 6" id="KW-0698">rRNA processing</keyword>
<reference evidence="7 8" key="1">
    <citation type="journal article" date="2018" name="Genome Announc.">
        <title>Ignatzschineria cameli sp. nov., isolated from necrotic foot tissue of dromedaries (Camelus dromedarius) and associated maggots (Wohlfahrtia species) in Dubai.</title>
        <authorList>
            <person name="Tsang C.C."/>
            <person name="Tang J.Y."/>
            <person name="Fong J.Y."/>
            <person name="Kinne J."/>
            <person name="Lee H.H."/>
            <person name="Joseph M."/>
            <person name="Jose S."/>
            <person name="Schuster R.K."/>
            <person name="Tang Y."/>
            <person name="Sivakumar S."/>
            <person name="Chen J.H."/>
            <person name="Teng J.L."/>
            <person name="Lau S.K."/>
            <person name="Wernery U."/>
            <person name="Woo P.C."/>
        </authorList>
    </citation>
    <scope>NUCLEOTIDE SEQUENCE [LARGE SCALE GENOMIC DNA]</scope>
    <source>
        <strain evidence="7 8">KCTC 22643</strain>
    </source>
</reference>
<accession>A0A2U2AIS0</accession>
<dbReference type="PIRSF" id="PIRSF003078">
    <property type="entry name" value="GidB"/>
    <property type="match status" value="1"/>
</dbReference>
<evidence type="ECO:0000256" key="4">
    <source>
        <dbReference type="ARBA" id="ARBA00022679"/>
    </source>
</evidence>
<comment type="caution">
    <text evidence="6">Lacks conserved residue(s) required for the propagation of feature annotation.</text>
</comment>
<keyword evidence="8" id="KW-1185">Reference proteome</keyword>
<dbReference type="NCBIfam" id="TIGR00138">
    <property type="entry name" value="rsmG_gidB"/>
    <property type="match status" value="1"/>
</dbReference>
<evidence type="ECO:0000256" key="6">
    <source>
        <dbReference type="HAMAP-Rule" id="MF_00074"/>
    </source>
</evidence>